<dbReference type="PANTHER" id="PTHR46417:SF1">
    <property type="entry name" value="TRNA (GUANINE-N(1)-)-METHYLTRANSFERASE"/>
    <property type="match status" value="1"/>
</dbReference>
<keyword evidence="9 15" id="KW-0808">Transferase</keyword>
<dbReference type="RefSeq" id="WP_144350050.1">
    <property type="nucleotide sequence ID" value="NZ_CP036259.1"/>
</dbReference>
<dbReference type="FunFam" id="3.40.1280.10:FF:000001">
    <property type="entry name" value="tRNA (guanine-N(1)-)-methyltransferase"/>
    <property type="match status" value="1"/>
</dbReference>
<keyword evidence="10 15" id="KW-0949">S-adenosyl-L-methionine</keyword>
<dbReference type="SUPFAM" id="SSF75217">
    <property type="entry name" value="alpha/beta knot"/>
    <property type="match status" value="1"/>
</dbReference>
<organism evidence="19 20">
    <name type="scientific">Sporomusa termitida</name>
    <dbReference type="NCBI Taxonomy" id="2377"/>
    <lineage>
        <taxon>Bacteria</taxon>
        <taxon>Bacillati</taxon>
        <taxon>Bacillota</taxon>
        <taxon>Negativicutes</taxon>
        <taxon>Selenomonadales</taxon>
        <taxon>Sporomusaceae</taxon>
        <taxon>Sporomusa</taxon>
    </lineage>
</organism>
<dbReference type="EMBL" id="CP036259">
    <property type="protein sequence ID" value="QDR80439.1"/>
    <property type="molecule type" value="Genomic_DNA"/>
</dbReference>
<comment type="subunit">
    <text evidence="4 15 17">Homodimer.</text>
</comment>
<keyword evidence="20" id="KW-1185">Reference proteome</keyword>
<evidence type="ECO:0000256" key="2">
    <source>
        <dbReference type="ARBA" id="ARBA00004496"/>
    </source>
</evidence>
<dbReference type="InterPro" id="IPR029026">
    <property type="entry name" value="tRNA_m1G_MTases_N"/>
</dbReference>
<dbReference type="KEGG" id="sted:SPTER_17640"/>
<evidence type="ECO:0000256" key="4">
    <source>
        <dbReference type="ARBA" id="ARBA00011738"/>
    </source>
</evidence>
<evidence type="ECO:0000256" key="7">
    <source>
        <dbReference type="ARBA" id="ARBA00022490"/>
    </source>
</evidence>
<dbReference type="OrthoDB" id="9807416at2"/>
<protein>
    <recommendedName>
        <fullName evidence="6 15">tRNA (guanine-N(1)-)-methyltransferase</fullName>
        <ecNumber evidence="5 15">2.1.1.228</ecNumber>
    </recommendedName>
    <alternativeName>
        <fullName evidence="12 15">M1G-methyltransferase</fullName>
    </alternativeName>
    <alternativeName>
        <fullName evidence="13 15">tRNA [GM37] methyltransferase</fullName>
    </alternativeName>
</protein>
<keyword evidence="11 15" id="KW-0819">tRNA processing</keyword>
<dbReference type="Pfam" id="PF01746">
    <property type="entry name" value="tRNA_m1G_MT"/>
    <property type="match status" value="1"/>
</dbReference>
<dbReference type="HAMAP" id="MF_00605">
    <property type="entry name" value="TrmD"/>
    <property type="match status" value="1"/>
</dbReference>
<dbReference type="NCBIfam" id="TIGR00088">
    <property type="entry name" value="trmD"/>
    <property type="match status" value="1"/>
</dbReference>
<dbReference type="Gene3D" id="3.40.1280.10">
    <property type="match status" value="1"/>
</dbReference>
<dbReference type="CDD" id="cd18080">
    <property type="entry name" value="TrmD-like"/>
    <property type="match status" value="1"/>
</dbReference>
<proteinExistence type="inferred from homology"/>
<evidence type="ECO:0000256" key="10">
    <source>
        <dbReference type="ARBA" id="ARBA00022691"/>
    </source>
</evidence>
<evidence type="ECO:0000256" key="1">
    <source>
        <dbReference type="ARBA" id="ARBA00002634"/>
    </source>
</evidence>
<evidence type="ECO:0000256" key="14">
    <source>
        <dbReference type="ARBA" id="ARBA00047783"/>
    </source>
</evidence>
<dbReference type="GO" id="GO:0005829">
    <property type="term" value="C:cytosol"/>
    <property type="evidence" value="ECO:0007669"/>
    <property type="project" value="TreeGrafter"/>
</dbReference>
<evidence type="ECO:0000256" key="11">
    <source>
        <dbReference type="ARBA" id="ARBA00022694"/>
    </source>
</evidence>
<dbReference type="InterPro" id="IPR029028">
    <property type="entry name" value="Alpha/beta_knot_MTases"/>
</dbReference>
<evidence type="ECO:0000256" key="12">
    <source>
        <dbReference type="ARBA" id="ARBA00029736"/>
    </source>
</evidence>
<evidence type="ECO:0000256" key="9">
    <source>
        <dbReference type="ARBA" id="ARBA00022679"/>
    </source>
</evidence>
<dbReference type="Proteomes" id="UP000320776">
    <property type="component" value="Chromosome"/>
</dbReference>
<evidence type="ECO:0000256" key="3">
    <source>
        <dbReference type="ARBA" id="ARBA00007630"/>
    </source>
</evidence>
<comment type="function">
    <text evidence="1 15 17">Specifically methylates guanosine-37 in various tRNAs.</text>
</comment>
<dbReference type="NCBIfam" id="NF000648">
    <property type="entry name" value="PRK00026.1"/>
    <property type="match status" value="1"/>
</dbReference>
<keyword evidence="8 15" id="KW-0489">Methyltransferase</keyword>
<evidence type="ECO:0000256" key="15">
    <source>
        <dbReference type="HAMAP-Rule" id="MF_00605"/>
    </source>
</evidence>
<sequence length="244" mass="27252">MRIDFISLFPEMFTGPLGHSILKRAQAGGLISVQVTNPRDFTYDKHRIVDDYPFGGGSGMVMKPEPIFRAVESVVNANNTLNKRVILMCPGGQVFDQAKARELAGYEQLVFVCGHYEGIDARIRRHVVDEAISIGDYVLTGGELPAMVIADAVARMIPGVLGANDGAQHDSFYNGLLEYPQYTRPREFNGWAVPDILLSGDHAKIETWRRKESLRATLERRPDLLVNAELSPLDRKLLQEIRSE</sequence>
<dbReference type="GO" id="GO:0002939">
    <property type="term" value="P:tRNA N1-guanine methylation"/>
    <property type="evidence" value="ECO:0007669"/>
    <property type="project" value="TreeGrafter"/>
</dbReference>
<evidence type="ECO:0000256" key="17">
    <source>
        <dbReference type="RuleBase" id="RU003464"/>
    </source>
</evidence>
<evidence type="ECO:0000256" key="16">
    <source>
        <dbReference type="PIRSR" id="PIRSR000386-1"/>
    </source>
</evidence>
<comment type="similarity">
    <text evidence="3 15 17">Belongs to the RNA methyltransferase TrmD family.</text>
</comment>
<name>A0A517DSW0_9FIRM</name>
<dbReference type="InterPro" id="IPR023148">
    <property type="entry name" value="tRNA_m1G_MeTrfase_C_sf"/>
</dbReference>
<dbReference type="Gene3D" id="1.10.1270.20">
    <property type="entry name" value="tRNA(m1g37)methyltransferase, domain 2"/>
    <property type="match status" value="1"/>
</dbReference>
<evidence type="ECO:0000313" key="19">
    <source>
        <dbReference type="EMBL" id="QDR80439.1"/>
    </source>
</evidence>
<dbReference type="PANTHER" id="PTHR46417">
    <property type="entry name" value="TRNA (GUANINE-N(1)-)-METHYLTRANSFERASE"/>
    <property type="match status" value="1"/>
</dbReference>
<dbReference type="FunFam" id="1.10.1270.20:FF:000001">
    <property type="entry name" value="tRNA (guanine-N(1)-)-methyltransferase"/>
    <property type="match status" value="1"/>
</dbReference>
<evidence type="ECO:0000259" key="18">
    <source>
        <dbReference type="Pfam" id="PF01746"/>
    </source>
</evidence>
<comment type="catalytic activity">
    <reaction evidence="14 15 17">
        <text>guanosine(37) in tRNA + S-adenosyl-L-methionine = N(1)-methylguanosine(37) in tRNA + S-adenosyl-L-homocysteine + H(+)</text>
        <dbReference type="Rhea" id="RHEA:36899"/>
        <dbReference type="Rhea" id="RHEA-COMP:10145"/>
        <dbReference type="Rhea" id="RHEA-COMP:10147"/>
        <dbReference type="ChEBI" id="CHEBI:15378"/>
        <dbReference type="ChEBI" id="CHEBI:57856"/>
        <dbReference type="ChEBI" id="CHEBI:59789"/>
        <dbReference type="ChEBI" id="CHEBI:73542"/>
        <dbReference type="ChEBI" id="CHEBI:74269"/>
        <dbReference type="EC" id="2.1.1.228"/>
    </reaction>
</comment>
<evidence type="ECO:0000256" key="8">
    <source>
        <dbReference type="ARBA" id="ARBA00022603"/>
    </source>
</evidence>
<dbReference type="AlphaFoldDB" id="A0A517DSW0"/>
<gene>
    <name evidence="15 19" type="primary">trmD</name>
    <name evidence="19" type="ORF">SPTER_17640</name>
</gene>
<comment type="subcellular location">
    <subcellularLocation>
        <location evidence="2 15 17">Cytoplasm</location>
    </subcellularLocation>
</comment>
<dbReference type="InterPro" id="IPR016009">
    <property type="entry name" value="tRNA_MeTrfase_TRMD/TRM10"/>
</dbReference>
<evidence type="ECO:0000256" key="6">
    <source>
        <dbReference type="ARBA" id="ARBA00014679"/>
    </source>
</evidence>
<dbReference type="InterPro" id="IPR002649">
    <property type="entry name" value="tRNA_m1G_MeTrfase_TrmD"/>
</dbReference>
<evidence type="ECO:0000313" key="20">
    <source>
        <dbReference type="Proteomes" id="UP000320776"/>
    </source>
</evidence>
<dbReference type="PIRSF" id="PIRSF000386">
    <property type="entry name" value="tRNA_mtase"/>
    <property type="match status" value="1"/>
</dbReference>
<evidence type="ECO:0000256" key="5">
    <source>
        <dbReference type="ARBA" id="ARBA00012807"/>
    </source>
</evidence>
<reference evidence="19 20" key="1">
    <citation type="submission" date="2019-02" db="EMBL/GenBank/DDBJ databases">
        <title>Closed genome of Sporomusa termitida DSM 4440.</title>
        <authorList>
            <person name="Poehlein A."/>
            <person name="Daniel R."/>
        </authorList>
    </citation>
    <scope>NUCLEOTIDE SEQUENCE [LARGE SCALE GENOMIC DNA]</scope>
    <source>
        <strain evidence="19 20">DSM 4440</strain>
    </source>
</reference>
<accession>A0A517DSW0</accession>
<feature type="binding site" evidence="15 16">
    <location>
        <position position="114"/>
    </location>
    <ligand>
        <name>S-adenosyl-L-methionine</name>
        <dbReference type="ChEBI" id="CHEBI:59789"/>
    </ligand>
</feature>
<keyword evidence="7 15" id="KW-0963">Cytoplasm</keyword>
<feature type="domain" description="tRNA methyltransferase TRMD/TRM10-type" evidence="18">
    <location>
        <begin position="1"/>
        <end position="225"/>
    </location>
</feature>
<dbReference type="EC" id="2.1.1.228" evidence="5 15"/>
<feature type="binding site" evidence="15 16">
    <location>
        <begin position="134"/>
        <end position="139"/>
    </location>
    <ligand>
        <name>S-adenosyl-L-methionine</name>
        <dbReference type="ChEBI" id="CHEBI:59789"/>
    </ligand>
</feature>
<dbReference type="GO" id="GO:0052906">
    <property type="term" value="F:tRNA (guanine(37)-N1)-methyltransferase activity"/>
    <property type="evidence" value="ECO:0007669"/>
    <property type="project" value="UniProtKB-UniRule"/>
</dbReference>
<evidence type="ECO:0000256" key="13">
    <source>
        <dbReference type="ARBA" id="ARBA00033392"/>
    </source>
</evidence>